<dbReference type="AlphaFoldDB" id="A0A9D1ACJ9"/>
<accession>A0A9D1ACJ9</accession>
<gene>
    <name evidence="1" type="ORF">IAB31_08800</name>
</gene>
<dbReference type="Proteomes" id="UP000886757">
    <property type="component" value="Unassembled WGS sequence"/>
</dbReference>
<reference evidence="1" key="2">
    <citation type="journal article" date="2021" name="PeerJ">
        <title>Extensive microbial diversity within the chicken gut microbiome revealed by metagenomics and culture.</title>
        <authorList>
            <person name="Gilroy R."/>
            <person name="Ravi A."/>
            <person name="Getino M."/>
            <person name="Pursley I."/>
            <person name="Horton D.L."/>
            <person name="Alikhan N.F."/>
            <person name="Baker D."/>
            <person name="Gharbi K."/>
            <person name="Hall N."/>
            <person name="Watson M."/>
            <person name="Adriaenssens E.M."/>
            <person name="Foster-Nyarko E."/>
            <person name="Jarju S."/>
            <person name="Secka A."/>
            <person name="Antonio M."/>
            <person name="Oren A."/>
            <person name="Chaudhuri R.R."/>
            <person name="La Ragione R."/>
            <person name="Hildebrand F."/>
            <person name="Pallen M.J."/>
        </authorList>
    </citation>
    <scope>NUCLEOTIDE SEQUENCE</scope>
    <source>
        <strain evidence="1">ChiSjej4B22-8148</strain>
    </source>
</reference>
<organism evidence="1 2">
    <name type="scientific">Candidatus Choladousia intestinavium</name>
    <dbReference type="NCBI Taxonomy" id="2840727"/>
    <lineage>
        <taxon>Bacteria</taxon>
        <taxon>Bacillati</taxon>
        <taxon>Bacillota</taxon>
        <taxon>Clostridia</taxon>
        <taxon>Lachnospirales</taxon>
        <taxon>Lachnospiraceae</taxon>
        <taxon>Lachnospiraceae incertae sedis</taxon>
        <taxon>Candidatus Choladousia</taxon>
    </lineage>
</organism>
<comment type="caution">
    <text evidence="1">The sequence shown here is derived from an EMBL/GenBank/DDBJ whole genome shotgun (WGS) entry which is preliminary data.</text>
</comment>
<proteinExistence type="predicted"/>
<reference evidence="1" key="1">
    <citation type="submission" date="2020-10" db="EMBL/GenBank/DDBJ databases">
        <authorList>
            <person name="Gilroy R."/>
        </authorList>
    </citation>
    <scope>NUCLEOTIDE SEQUENCE</scope>
    <source>
        <strain evidence="1">ChiSjej4B22-8148</strain>
    </source>
</reference>
<name>A0A9D1ACJ9_9FIRM</name>
<sequence length="65" mass="7785">MRREELITQGALYFERIEQGMEEYEWQSICVPAQKAGLLLEENWKKNSGKAFLDFYYFSLEDANR</sequence>
<feature type="non-terminal residue" evidence="1">
    <location>
        <position position="65"/>
    </location>
</feature>
<protein>
    <submittedName>
        <fullName evidence="1">Uncharacterized protein</fullName>
    </submittedName>
</protein>
<evidence type="ECO:0000313" key="2">
    <source>
        <dbReference type="Proteomes" id="UP000886757"/>
    </source>
</evidence>
<dbReference type="EMBL" id="DVGK01000102">
    <property type="protein sequence ID" value="HIR14006.1"/>
    <property type="molecule type" value="Genomic_DNA"/>
</dbReference>
<evidence type="ECO:0000313" key="1">
    <source>
        <dbReference type="EMBL" id="HIR14006.1"/>
    </source>
</evidence>